<dbReference type="EMBL" id="CP054142">
    <property type="protein sequence ID" value="QTQ13289.1"/>
    <property type="molecule type" value="Genomic_DNA"/>
</dbReference>
<dbReference type="RefSeq" id="WP_210119987.1">
    <property type="nucleotide sequence ID" value="NZ_CP054142.1"/>
</dbReference>
<organism evidence="1 2">
    <name type="scientific">Treponema parvum</name>
    <dbReference type="NCBI Taxonomy" id="138851"/>
    <lineage>
        <taxon>Bacteria</taxon>
        <taxon>Pseudomonadati</taxon>
        <taxon>Spirochaetota</taxon>
        <taxon>Spirochaetia</taxon>
        <taxon>Spirochaetales</taxon>
        <taxon>Treponemataceae</taxon>
        <taxon>Treponema</taxon>
    </lineage>
</organism>
<evidence type="ECO:0000313" key="2">
    <source>
        <dbReference type="Proteomes" id="UP000671908"/>
    </source>
</evidence>
<keyword evidence="2" id="KW-1185">Reference proteome</keyword>
<evidence type="ECO:0000313" key="1">
    <source>
        <dbReference type="EMBL" id="QTQ13289.1"/>
    </source>
</evidence>
<gene>
    <name evidence="1" type="ORF">HRQ91_01800</name>
</gene>
<accession>A0A975IEH5</accession>
<sequence>MKKLISILFLIFSSFCIFGENINLCFNAEINKYYSKFNRKNKLSEKNIILNFNESGLLTGLTNGFDKLSGYYGNNLIIKQSDDKIQVYYDDRLLLIFQNDNENLIVTKLFNKKTETSKIIFSENEIYWDNRKIEVMTNKILGKKNDAIFLHYSNAILEAFFKETKSRMYKYERKEDSVIICCFKIGPENNWDLMFENNNVRCLGAFNFKNKKNNFISYYILRTYNETLSDIYLGLIGFTFEELK</sequence>
<proteinExistence type="predicted"/>
<name>A0A975IEH5_9SPIR</name>
<dbReference type="Proteomes" id="UP000671908">
    <property type="component" value="Chromosome"/>
</dbReference>
<reference evidence="1 2" key="1">
    <citation type="journal article" date="2021" name="Microbiol. Resour. Announc.">
        <title>Complete Genome Sequences of Three Human Oral Treponema parvum Isolates.</title>
        <authorList>
            <person name="Zeng H."/>
            <person name="Watt R.M."/>
        </authorList>
    </citation>
    <scope>NUCLEOTIDE SEQUENCE [LARGE SCALE GENOMIC DNA]</scope>
    <source>
        <strain evidence="1 2">ATCC 700770</strain>
    </source>
</reference>
<protein>
    <submittedName>
        <fullName evidence="1">Uncharacterized protein</fullName>
    </submittedName>
</protein>
<dbReference type="AlphaFoldDB" id="A0A975IEH5"/>
<dbReference type="KEGG" id="tpav:HRQ91_01800"/>